<dbReference type="EMBL" id="CAJQUM010000001">
    <property type="protein sequence ID" value="CAG4883144.1"/>
    <property type="molecule type" value="Genomic_DNA"/>
</dbReference>
<feature type="compositionally biased region" description="Basic residues" evidence="1">
    <location>
        <begin position="28"/>
        <end position="44"/>
    </location>
</feature>
<protein>
    <submittedName>
        <fullName evidence="2">Uncharacterized protein</fullName>
    </submittedName>
</protein>
<feature type="region of interest" description="Disordered" evidence="1">
    <location>
        <begin position="14"/>
        <end position="44"/>
    </location>
</feature>
<comment type="caution">
    <text evidence="2">The sequence shown here is derived from an EMBL/GenBank/DDBJ whole genome shotgun (WGS) entry which is preliminary data.</text>
</comment>
<proteinExistence type="predicted"/>
<name>A0A916J1V5_9PROT</name>
<reference evidence="2" key="1">
    <citation type="submission" date="2021-04" db="EMBL/GenBank/DDBJ databases">
        <authorList>
            <person name="Hornung B."/>
        </authorList>
    </citation>
    <scope>NUCLEOTIDE SEQUENCE</scope>
    <source>
        <strain evidence="2">G5G6</strain>
    </source>
</reference>
<accession>A0A916J1V5</accession>
<gene>
    <name evidence="2" type="ORF">GTOL_11026</name>
</gene>
<evidence type="ECO:0000313" key="3">
    <source>
        <dbReference type="Proteomes" id="UP000742786"/>
    </source>
</evidence>
<organism evidence="2 3">
    <name type="scientific">Georgfuchsia toluolica</name>
    <dbReference type="NCBI Taxonomy" id="424218"/>
    <lineage>
        <taxon>Bacteria</taxon>
        <taxon>Pseudomonadati</taxon>
        <taxon>Pseudomonadota</taxon>
        <taxon>Betaproteobacteria</taxon>
        <taxon>Nitrosomonadales</taxon>
        <taxon>Sterolibacteriaceae</taxon>
        <taxon>Georgfuchsia</taxon>
    </lineage>
</organism>
<sequence>MHCWNGKRSIPTSLTTSWPASRRASPSRVRRLPRRRRIAAAHPARRQARRRLLELTRIRKRPLGSGLFCYLHFLHGLGMKAGNKIYFALMPDAIVVMRVKTGLPDFYVATRYLVFELAPKKKQTATMTTTANGTNKLTLMNHSHKSCTRQRLYTSP</sequence>
<evidence type="ECO:0000256" key="1">
    <source>
        <dbReference type="SAM" id="MobiDB-lite"/>
    </source>
</evidence>
<feature type="compositionally biased region" description="Low complexity" evidence="1">
    <location>
        <begin position="17"/>
        <end position="27"/>
    </location>
</feature>
<evidence type="ECO:0000313" key="2">
    <source>
        <dbReference type="EMBL" id="CAG4883144.1"/>
    </source>
</evidence>
<dbReference type="Proteomes" id="UP000742786">
    <property type="component" value="Unassembled WGS sequence"/>
</dbReference>
<dbReference type="AlphaFoldDB" id="A0A916J1V5"/>
<keyword evidence="3" id="KW-1185">Reference proteome</keyword>